<accession>S7KIU5</accession>
<dbReference type="Proteomes" id="UP000016200">
    <property type="component" value="Unassembled WGS sequence"/>
</dbReference>
<gene>
    <name evidence="2" type="ORF">CP10139811_1650</name>
</gene>
<feature type="transmembrane region" description="Helical" evidence="1">
    <location>
        <begin position="26"/>
        <end position="46"/>
    </location>
</feature>
<proteinExistence type="predicted"/>
<keyword evidence="1" id="KW-0812">Transmembrane</keyword>
<evidence type="ECO:0000313" key="2">
    <source>
        <dbReference type="EMBL" id="EPP34320.1"/>
    </source>
</evidence>
<protein>
    <submittedName>
        <fullName evidence="2">Uncharacterized protein</fullName>
    </submittedName>
</protein>
<evidence type="ECO:0000256" key="1">
    <source>
        <dbReference type="SAM" id="Phobius"/>
    </source>
</evidence>
<name>S7KIU5_9CHLA</name>
<reference evidence="2 3" key="1">
    <citation type="submission" date="2013-04" db="EMBL/GenBank/DDBJ databases">
        <title>Genome sequence of Chlamydia psittaci 10-1398/11.</title>
        <authorList>
            <person name="Huot-Creasy H."/>
            <person name="McCracken C.L."/>
            <person name="Humphries M."/>
            <person name="Sachse K."/>
            <person name="Laroucau K."/>
            <person name="Bavoil P."/>
            <person name="Myers G.S."/>
        </authorList>
    </citation>
    <scope>NUCLEOTIDE SEQUENCE [LARGE SCALE GENOMIC DNA]</scope>
    <source>
        <strain evidence="2 3">10_1398_11</strain>
    </source>
</reference>
<keyword evidence="1" id="KW-1133">Transmembrane helix</keyword>
<dbReference type="EMBL" id="ATNB01000179">
    <property type="protein sequence ID" value="EPP34320.1"/>
    <property type="molecule type" value="Genomic_DNA"/>
</dbReference>
<keyword evidence="1" id="KW-0472">Membrane</keyword>
<organism evidence="2 3">
    <name type="scientific">Chlamydia ibidis</name>
    <dbReference type="NCBI Taxonomy" id="1405396"/>
    <lineage>
        <taxon>Bacteria</taxon>
        <taxon>Pseudomonadati</taxon>
        <taxon>Chlamydiota</taxon>
        <taxon>Chlamydiia</taxon>
        <taxon>Chlamydiales</taxon>
        <taxon>Chlamydiaceae</taxon>
        <taxon>Chlamydia/Chlamydophila group</taxon>
        <taxon>Chlamydia</taxon>
    </lineage>
</organism>
<evidence type="ECO:0000313" key="3">
    <source>
        <dbReference type="Proteomes" id="UP000016200"/>
    </source>
</evidence>
<comment type="caution">
    <text evidence="2">The sequence shown here is derived from an EMBL/GenBank/DDBJ whole genome shotgun (WGS) entry which is preliminary data.</text>
</comment>
<feature type="non-terminal residue" evidence="2">
    <location>
        <position position="66"/>
    </location>
</feature>
<dbReference type="AlphaFoldDB" id="S7KIU5"/>
<sequence length="66" mass="7458">MREEGKERQSFLVSIKAGFCSGHTGVVVDLFLAIFLGIACILLDNVRTRNIQEHFRNFVYNVSLIA</sequence>
<dbReference type="HOGENOM" id="CLU_2837044_0_0_0"/>